<evidence type="ECO:0000313" key="1">
    <source>
        <dbReference type="EMBL" id="ESA12265.1"/>
    </source>
</evidence>
<name>U9TVX1_RHIID</name>
<reference evidence="1" key="1">
    <citation type="submission" date="2013-07" db="EMBL/GenBank/DDBJ databases">
        <title>The genome of an arbuscular mycorrhizal fungus provides insights into the evolution of the oldest plant symbiosis.</title>
        <authorList>
            <consortium name="DOE Joint Genome Institute"/>
            <person name="Tisserant E."/>
            <person name="Malbreil M."/>
            <person name="Kuo A."/>
            <person name="Kohler A."/>
            <person name="Symeonidi A."/>
            <person name="Balestrini R."/>
            <person name="Charron P."/>
            <person name="Duensing N."/>
            <person name="Frei-dit-Frey N."/>
            <person name="Gianinazzi-Pearson V."/>
            <person name="Gilbert B."/>
            <person name="Handa Y."/>
            <person name="Hijri M."/>
            <person name="Kaul R."/>
            <person name="Kawaguchi M."/>
            <person name="Krajinski F."/>
            <person name="Lammers P."/>
            <person name="Lapierre D."/>
            <person name="Masclaux F.G."/>
            <person name="Murat C."/>
            <person name="Morin E."/>
            <person name="Ndikumana S."/>
            <person name="Pagni M."/>
            <person name="Petitpierre D."/>
            <person name="Requena N."/>
            <person name="Rosikiewicz P."/>
            <person name="Riley R."/>
            <person name="Saito K."/>
            <person name="San Clemente H."/>
            <person name="Shapiro H."/>
            <person name="van Tuinen D."/>
            <person name="Becard G."/>
            <person name="Bonfante P."/>
            <person name="Paszkowski U."/>
            <person name="Shachar-Hill Y."/>
            <person name="Young J.P."/>
            <person name="Sanders I.R."/>
            <person name="Henrissat B."/>
            <person name="Rensing S.A."/>
            <person name="Grigoriev I.V."/>
            <person name="Corradi N."/>
            <person name="Roux C."/>
            <person name="Martin F."/>
        </authorList>
    </citation>
    <scope>NUCLEOTIDE SEQUENCE</scope>
    <source>
        <strain evidence="1">DAOM 197198</strain>
    </source>
</reference>
<dbReference type="EMBL" id="KI285109">
    <property type="protein sequence ID" value="ESA12265.1"/>
    <property type="molecule type" value="Genomic_DNA"/>
</dbReference>
<organism evidence="1">
    <name type="scientific">Rhizophagus irregularis (strain DAOM 181602 / DAOM 197198 / MUCL 43194)</name>
    <name type="common">Arbuscular mycorrhizal fungus</name>
    <name type="synonym">Glomus intraradices</name>
    <dbReference type="NCBI Taxonomy" id="747089"/>
    <lineage>
        <taxon>Eukaryota</taxon>
        <taxon>Fungi</taxon>
        <taxon>Fungi incertae sedis</taxon>
        <taxon>Mucoromycota</taxon>
        <taxon>Glomeromycotina</taxon>
        <taxon>Glomeromycetes</taxon>
        <taxon>Glomerales</taxon>
        <taxon>Glomeraceae</taxon>
        <taxon>Rhizophagus</taxon>
    </lineage>
</organism>
<proteinExistence type="predicted"/>
<gene>
    <name evidence="1" type="ORF">GLOINDRAFT_27336</name>
</gene>
<dbReference type="HOGENOM" id="CLU_2513801_0_0_1"/>
<dbReference type="AlphaFoldDB" id="U9TVX1"/>
<accession>U9TVX1</accession>
<sequence>MGTTYNGSMMNIYVVYLHLELQPLSFGSDSQLQKELTSLRSELEKKNANQEATWKDDDIITKLGRLELENVIGKSLNDGSGEHLE</sequence>
<protein>
    <submittedName>
        <fullName evidence="1">Uncharacterized protein</fullName>
    </submittedName>
</protein>